<sequence>MKKIFCAVSLIFVLSLSLLAQPGPKGQGPHGPRHRRGAEFDKRLGPDPLQYFRKIGITLTDEQAEQMYDIAIRFITEDEPIRLEIERIDNDIRIELMKENTDRNILKELIRSKKEQEALRDYLRIVRDLDIIDVLTPYQKALLNKKIQ</sequence>
<dbReference type="RefSeq" id="WP_304385161.1">
    <property type="nucleotide sequence ID" value="NZ_JAUPBL010000035.1"/>
</dbReference>
<dbReference type="Gene3D" id="1.20.120.1490">
    <property type="match status" value="1"/>
</dbReference>
<dbReference type="Proteomes" id="UP001175147">
    <property type="component" value="Unassembled WGS sequence"/>
</dbReference>
<proteinExistence type="predicted"/>
<keyword evidence="2" id="KW-0732">Signal</keyword>
<accession>A0ABT8YWD2</accession>
<evidence type="ECO:0000256" key="2">
    <source>
        <dbReference type="SAM" id="SignalP"/>
    </source>
</evidence>
<feature type="chain" id="PRO_5046863807" description="Periplasmic heavy metal sensor" evidence="2">
    <location>
        <begin position="21"/>
        <end position="148"/>
    </location>
</feature>
<evidence type="ECO:0000313" key="3">
    <source>
        <dbReference type="EMBL" id="MDO7020216.1"/>
    </source>
</evidence>
<evidence type="ECO:0000313" key="4">
    <source>
        <dbReference type="Proteomes" id="UP001175147"/>
    </source>
</evidence>
<evidence type="ECO:0000256" key="1">
    <source>
        <dbReference type="SAM" id="MobiDB-lite"/>
    </source>
</evidence>
<comment type="caution">
    <text evidence="3">The sequence shown here is derived from an EMBL/GenBank/DDBJ whole genome shotgun (WGS) entry which is preliminary data.</text>
</comment>
<gene>
    <name evidence="3" type="ORF">Q5M86_05460</name>
</gene>
<feature type="region of interest" description="Disordered" evidence="1">
    <location>
        <begin position="23"/>
        <end position="44"/>
    </location>
</feature>
<dbReference type="EMBL" id="JAUPBM010000052">
    <property type="protein sequence ID" value="MDO7020216.1"/>
    <property type="molecule type" value="Genomic_DNA"/>
</dbReference>
<evidence type="ECO:0008006" key="5">
    <source>
        <dbReference type="Google" id="ProtNLM"/>
    </source>
</evidence>
<reference evidence="3" key="1">
    <citation type="submission" date="2023-07" db="EMBL/GenBank/DDBJ databases">
        <title>Mucosal microbiota of week-old chicken and adult hens.</title>
        <authorList>
            <person name="Volf J."/>
            <person name="Karasova D."/>
            <person name="Crhanova M."/>
            <person name="Faldynova M."/>
            <person name="Prikrylova H."/>
            <person name="Zeman M."/>
            <person name="Babak V."/>
            <person name="Rajova J."/>
            <person name="Rychlik I."/>
        </authorList>
    </citation>
    <scope>NUCLEOTIDE SEQUENCE</scope>
    <source>
        <strain evidence="3">ET902</strain>
    </source>
</reference>
<protein>
    <recommendedName>
        <fullName evidence="5">Periplasmic heavy metal sensor</fullName>
    </recommendedName>
</protein>
<keyword evidence="4" id="KW-1185">Reference proteome</keyword>
<name>A0ABT8YWD2_9SPIR</name>
<feature type="signal peptide" evidence="2">
    <location>
        <begin position="1"/>
        <end position="20"/>
    </location>
</feature>
<organism evidence="3 4">
    <name type="scientific">Brachyspira innocens</name>
    <dbReference type="NCBI Taxonomy" id="13264"/>
    <lineage>
        <taxon>Bacteria</taxon>
        <taxon>Pseudomonadati</taxon>
        <taxon>Spirochaetota</taxon>
        <taxon>Spirochaetia</taxon>
        <taxon>Brachyspirales</taxon>
        <taxon>Brachyspiraceae</taxon>
        <taxon>Brachyspira</taxon>
    </lineage>
</organism>